<name>A0A1Y2H5D3_9FUNG</name>
<dbReference type="EMBL" id="MCFL01000128">
    <property type="protein sequence ID" value="ORZ29778.1"/>
    <property type="molecule type" value="Genomic_DNA"/>
</dbReference>
<organism evidence="2 3">
    <name type="scientific">Catenaria anguillulae PL171</name>
    <dbReference type="NCBI Taxonomy" id="765915"/>
    <lineage>
        <taxon>Eukaryota</taxon>
        <taxon>Fungi</taxon>
        <taxon>Fungi incertae sedis</taxon>
        <taxon>Blastocladiomycota</taxon>
        <taxon>Blastocladiomycetes</taxon>
        <taxon>Blastocladiales</taxon>
        <taxon>Catenariaceae</taxon>
        <taxon>Catenaria</taxon>
    </lineage>
</organism>
<sequence>MASRVLTMCNRSGSQNGNGNVSAEKQGREPCRASRGVELMPKMRRCNWLWP</sequence>
<protein>
    <submittedName>
        <fullName evidence="2">Uncharacterized protein</fullName>
    </submittedName>
</protein>
<evidence type="ECO:0000256" key="1">
    <source>
        <dbReference type="SAM" id="MobiDB-lite"/>
    </source>
</evidence>
<feature type="compositionally biased region" description="Polar residues" evidence="1">
    <location>
        <begin position="9"/>
        <end position="23"/>
    </location>
</feature>
<feature type="region of interest" description="Disordered" evidence="1">
    <location>
        <begin position="1"/>
        <end position="31"/>
    </location>
</feature>
<comment type="caution">
    <text evidence="2">The sequence shown here is derived from an EMBL/GenBank/DDBJ whole genome shotgun (WGS) entry which is preliminary data.</text>
</comment>
<reference evidence="2 3" key="1">
    <citation type="submission" date="2016-07" db="EMBL/GenBank/DDBJ databases">
        <title>Pervasive Adenine N6-methylation of Active Genes in Fungi.</title>
        <authorList>
            <consortium name="DOE Joint Genome Institute"/>
            <person name="Mondo S.J."/>
            <person name="Dannebaum R.O."/>
            <person name="Kuo R.C."/>
            <person name="Labutti K."/>
            <person name="Haridas S."/>
            <person name="Kuo A."/>
            <person name="Salamov A."/>
            <person name="Ahrendt S.R."/>
            <person name="Lipzen A."/>
            <person name="Sullivan W."/>
            <person name="Andreopoulos W.B."/>
            <person name="Clum A."/>
            <person name="Lindquist E."/>
            <person name="Daum C."/>
            <person name="Ramamoorthy G.K."/>
            <person name="Gryganskyi A."/>
            <person name="Culley D."/>
            <person name="Magnuson J.K."/>
            <person name="James T.Y."/>
            <person name="O'Malley M.A."/>
            <person name="Stajich J.E."/>
            <person name="Spatafora J.W."/>
            <person name="Visel A."/>
            <person name="Grigoriev I.V."/>
        </authorList>
    </citation>
    <scope>NUCLEOTIDE SEQUENCE [LARGE SCALE GENOMIC DNA]</scope>
    <source>
        <strain evidence="2 3">PL171</strain>
    </source>
</reference>
<keyword evidence="3" id="KW-1185">Reference proteome</keyword>
<accession>A0A1Y2H5D3</accession>
<gene>
    <name evidence="2" type="ORF">BCR44DRAFT_1447835</name>
</gene>
<evidence type="ECO:0000313" key="3">
    <source>
        <dbReference type="Proteomes" id="UP000193411"/>
    </source>
</evidence>
<evidence type="ECO:0000313" key="2">
    <source>
        <dbReference type="EMBL" id="ORZ29778.1"/>
    </source>
</evidence>
<dbReference type="Proteomes" id="UP000193411">
    <property type="component" value="Unassembled WGS sequence"/>
</dbReference>
<proteinExistence type="predicted"/>
<feature type="non-terminal residue" evidence="2">
    <location>
        <position position="51"/>
    </location>
</feature>
<dbReference type="AlphaFoldDB" id="A0A1Y2H5D3"/>